<feature type="domain" description="CBS" evidence="4">
    <location>
        <begin position="7"/>
        <end position="64"/>
    </location>
</feature>
<gene>
    <name evidence="5" type="ORF">FHS81_001446</name>
</gene>
<dbReference type="InterPro" id="IPR051257">
    <property type="entry name" value="Diverse_CBS-Domain"/>
</dbReference>
<dbReference type="InterPro" id="IPR000644">
    <property type="entry name" value="CBS_dom"/>
</dbReference>
<feature type="domain" description="BON" evidence="3">
    <location>
        <begin position="154"/>
        <end position="222"/>
    </location>
</feature>
<evidence type="ECO:0000259" key="3">
    <source>
        <dbReference type="PROSITE" id="PS50914"/>
    </source>
</evidence>
<comment type="caution">
    <text evidence="5">The sequence shown here is derived from an EMBL/GenBank/DDBJ whole genome shotgun (WGS) entry which is preliminary data.</text>
</comment>
<name>A0A7W5Z420_9HYPH</name>
<dbReference type="PANTHER" id="PTHR43080">
    <property type="entry name" value="CBS DOMAIN-CONTAINING PROTEIN CBSX3, MITOCHONDRIAL"/>
    <property type="match status" value="1"/>
</dbReference>
<dbReference type="InterPro" id="IPR046342">
    <property type="entry name" value="CBS_dom_sf"/>
</dbReference>
<dbReference type="PROSITE" id="PS50914">
    <property type="entry name" value="BON"/>
    <property type="match status" value="1"/>
</dbReference>
<dbReference type="Pfam" id="PF00571">
    <property type="entry name" value="CBS"/>
    <property type="match status" value="2"/>
</dbReference>
<dbReference type="InterPro" id="IPR007055">
    <property type="entry name" value="BON_dom"/>
</dbReference>
<evidence type="ECO:0000313" key="6">
    <source>
        <dbReference type="Proteomes" id="UP000537592"/>
    </source>
</evidence>
<dbReference type="Gene3D" id="3.30.1340.30">
    <property type="match status" value="1"/>
</dbReference>
<evidence type="ECO:0000256" key="2">
    <source>
        <dbReference type="PROSITE-ProRule" id="PRU00703"/>
    </source>
</evidence>
<dbReference type="Gene3D" id="3.10.580.10">
    <property type="entry name" value="CBS-domain"/>
    <property type="match status" value="1"/>
</dbReference>
<sequence>MKAADIMTRDVITVSPDDLIADVITLMLDKKISGLPVVDAERNLIGIVTEGDFLRRSELDTRRERTRWLEFILGPGKAAADFVEANARHVRDVMTPKPYTVSEFTPLFEIVELFEKRKVKRVPVTANGKLVGVVSRVDLLRALGKHLERPSLASDDAIRENITKAIAREPWAPPYIPAPEVVDGIVTLRGTIFDATVREALKVLIQTVPGVREVRDELVLVEPMSGVVLDQPEGRSGRD</sequence>
<protein>
    <submittedName>
        <fullName evidence="5">CBS domain-containing protein</fullName>
    </submittedName>
</protein>
<dbReference type="SMART" id="SM00116">
    <property type="entry name" value="CBS"/>
    <property type="match status" value="2"/>
</dbReference>
<dbReference type="CDD" id="cd04586">
    <property type="entry name" value="CBS_pair_BON_assoc"/>
    <property type="match status" value="1"/>
</dbReference>
<dbReference type="InterPro" id="IPR017080">
    <property type="entry name" value="UCP036990_CBS_BON"/>
</dbReference>
<proteinExistence type="predicted"/>
<evidence type="ECO:0000256" key="1">
    <source>
        <dbReference type="ARBA" id="ARBA00023122"/>
    </source>
</evidence>
<dbReference type="Pfam" id="PF04972">
    <property type="entry name" value="BON"/>
    <property type="match status" value="1"/>
</dbReference>
<dbReference type="SUPFAM" id="SSF54631">
    <property type="entry name" value="CBS-domain pair"/>
    <property type="match status" value="1"/>
</dbReference>
<organism evidence="5 6">
    <name type="scientific">Pseudochelatococcus contaminans</name>
    <dbReference type="NCBI Taxonomy" id="1538103"/>
    <lineage>
        <taxon>Bacteria</taxon>
        <taxon>Pseudomonadati</taxon>
        <taxon>Pseudomonadota</taxon>
        <taxon>Alphaproteobacteria</taxon>
        <taxon>Hyphomicrobiales</taxon>
        <taxon>Chelatococcaceae</taxon>
        <taxon>Pseudochelatococcus</taxon>
    </lineage>
</organism>
<keyword evidence="1 2" id="KW-0129">CBS domain</keyword>
<dbReference type="PIRSF" id="PIRSF036990">
    <property type="entry name" value="UCP036990_CBS_BON"/>
    <property type="match status" value="1"/>
</dbReference>
<evidence type="ECO:0000313" key="5">
    <source>
        <dbReference type="EMBL" id="MBB3809364.1"/>
    </source>
</evidence>
<dbReference type="PROSITE" id="PS51371">
    <property type="entry name" value="CBS"/>
    <property type="match status" value="2"/>
</dbReference>
<evidence type="ECO:0000259" key="4">
    <source>
        <dbReference type="PROSITE" id="PS51371"/>
    </source>
</evidence>
<dbReference type="RefSeq" id="WP_183751412.1">
    <property type="nucleotide sequence ID" value="NZ_JACICC010000003.1"/>
</dbReference>
<reference evidence="5 6" key="1">
    <citation type="submission" date="2020-08" db="EMBL/GenBank/DDBJ databases">
        <title>Genomic Encyclopedia of Type Strains, Phase IV (KMG-IV): sequencing the most valuable type-strain genomes for metagenomic binning, comparative biology and taxonomic classification.</title>
        <authorList>
            <person name="Goeker M."/>
        </authorList>
    </citation>
    <scope>NUCLEOTIDE SEQUENCE [LARGE SCALE GENOMIC DNA]</scope>
    <source>
        <strain evidence="5 6">DSM 28760</strain>
    </source>
</reference>
<feature type="domain" description="CBS" evidence="4">
    <location>
        <begin position="94"/>
        <end position="151"/>
    </location>
</feature>
<dbReference type="Proteomes" id="UP000537592">
    <property type="component" value="Unassembled WGS sequence"/>
</dbReference>
<accession>A0A7W5Z420</accession>
<dbReference type="AlphaFoldDB" id="A0A7W5Z420"/>
<dbReference type="PANTHER" id="PTHR43080:SF26">
    <property type="entry name" value="REGULATORY PROTEIN"/>
    <property type="match status" value="1"/>
</dbReference>
<dbReference type="EMBL" id="JACICC010000003">
    <property type="protein sequence ID" value="MBB3809364.1"/>
    <property type="molecule type" value="Genomic_DNA"/>
</dbReference>
<keyword evidence="6" id="KW-1185">Reference proteome</keyword>